<protein>
    <recommendedName>
        <fullName evidence="2">Ditrans,polycis-undecaprenyl-diphosphate synthase ((2E,6E)-farnesyl-diphosphate specific)</fullName>
        <ecNumber evidence="2">2.5.1.31</ecNumber>
    </recommendedName>
    <alternativeName>
        <fullName evidence="2">Ditrans,polycis-undecaprenylcistransferase</fullName>
    </alternativeName>
    <alternativeName>
        <fullName evidence="2">Undecaprenyl diphosphate synthase</fullName>
        <shortName evidence="2">UDS</shortName>
    </alternativeName>
    <alternativeName>
        <fullName evidence="2">Undecaprenyl pyrophosphate synthase</fullName>
        <shortName evidence="2">UPP synthase</shortName>
    </alternativeName>
</protein>
<keyword evidence="2" id="KW-0133">Cell shape</keyword>
<evidence type="ECO:0000256" key="1">
    <source>
        <dbReference type="ARBA" id="ARBA00022679"/>
    </source>
</evidence>
<dbReference type="InterPro" id="IPR018520">
    <property type="entry name" value="UPP_synth-like_CS"/>
</dbReference>
<keyword evidence="2" id="KW-0479">Metal-binding</keyword>
<keyword evidence="1 2" id="KW-0808">Transferase</keyword>
<feature type="binding site" evidence="2">
    <location>
        <position position="18"/>
    </location>
    <ligand>
        <name>substrate</name>
    </ligand>
</feature>
<feature type="binding site" evidence="2">
    <location>
        <position position="62"/>
    </location>
    <ligand>
        <name>substrate</name>
    </ligand>
</feature>
<dbReference type="FunFam" id="3.40.1180.10:FF:000001">
    <property type="entry name" value="(2E,6E)-farnesyl-diphosphate-specific ditrans,polycis-undecaprenyl-diphosphate synthase"/>
    <property type="match status" value="1"/>
</dbReference>
<gene>
    <name evidence="2" type="primary">uppS</name>
    <name evidence="3" type="ORF">C41B8_12040</name>
</gene>
<feature type="active site" evidence="2">
    <location>
        <position position="13"/>
    </location>
</feature>
<dbReference type="eggNOG" id="COG0020">
    <property type="taxonomic scope" value="Bacteria"/>
</dbReference>
<keyword evidence="4" id="KW-1185">Reference proteome</keyword>
<feature type="binding site" evidence="2">
    <location>
        <position position="30"/>
    </location>
    <ligand>
        <name>substrate</name>
    </ligand>
</feature>
<comment type="similarity">
    <text evidence="2">Belongs to the UPP synthase family.</text>
</comment>
<keyword evidence="2" id="KW-0573">Peptidoglycan synthesis</keyword>
<dbReference type="OrthoDB" id="4191603at2"/>
<keyword evidence="2" id="KW-0460">Magnesium</keyword>
<dbReference type="PATRIC" id="fig|1304275.5.peg.2456"/>
<dbReference type="GO" id="GO:0008360">
    <property type="term" value="P:regulation of cell shape"/>
    <property type="evidence" value="ECO:0007669"/>
    <property type="project" value="UniProtKB-KW"/>
</dbReference>
<dbReference type="SUPFAM" id="SSF64005">
    <property type="entry name" value="Undecaprenyl diphosphate synthase"/>
    <property type="match status" value="1"/>
</dbReference>
<dbReference type="GO" id="GO:0016094">
    <property type="term" value="P:polyprenol biosynthetic process"/>
    <property type="evidence" value="ECO:0007669"/>
    <property type="project" value="TreeGrafter"/>
</dbReference>
<dbReference type="PANTHER" id="PTHR10291">
    <property type="entry name" value="DEHYDRODOLICHYL DIPHOSPHATE SYNTHASE FAMILY MEMBER"/>
    <property type="match status" value="1"/>
</dbReference>
<dbReference type="NCBIfam" id="TIGR00055">
    <property type="entry name" value="uppS"/>
    <property type="match status" value="1"/>
</dbReference>
<feature type="binding site" evidence="2">
    <location>
        <begin position="14"/>
        <end position="17"/>
    </location>
    <ligand>
        <name>substrate</name>
    </ligand>
</feature>
<feature type="binding site" evidence="2">
    <location>
        <position position="64"/>
    </location>
    <ligand>
        <name>substrate</name>
    </ligand>
</feature>
<dbReference type="Gene3D" id="3.40.1180.10">
    <property type="entry name" value="Decaprenyl diphosphate synthase-like"/>
    <property type="match status" value="1"/>
</dbReference>
<dbReference type="GO" id="GO:0008834">
    <property type="term" value="F:ditrans,polycis-undecaprenyl-diphosphate synthase [(2E,6E)-farnesyl-diphosphate specific] activity"/>
    <property type="evidence" value="ECO:0007669"/>
    <property type="project" value="UniProtKB-UniRule"/>
</dbReference>
<evidence type="ECO:0000313" key="4">
    <source>
        <dbReference type="Proteomes" id="UP000028302"/>
    </source>
</evidence>
<dbReference type="STRING" id="1304275.C41B8_12040"/>
<feature type="binding site" evidence="2">
    <location>
        <position position="13"/>
    </location>
    <ligand>
        <name>Mg(2+)</name>
        <dbReference type="ChEBI" id="CHEBI:18420"/>
    </ligand>
</feature>
<dbReference type="PROSITE" id="PS01066">
    <property type="entry name" value="UPP_SYNTHASE"/>
    <property type="match status" value="1"/>
</dbReference>
<dbReference type="GO" id="GO:0009252">
    <property type="term" value="P:peptidoglycan biosynthetic process"/>
    <property type="evidence" value="ECO:0007669"/>
    <property type="project" value="UniProtKB-UniRule"/>
</dbReference>
<dbReference type="RefSeq" id="WP_037338481.1">
    <property type="nucleotide sequence ID" value="NZ_APNK01000018.1"/>
</dbReference>
<dbReference type="Proteomes" id="UP000028302">
    <property type="component" value="Unassembled WGS sequence"/>
</dbReference>
<proteinExistence type="inferred from homology"/>
<dbReference type="HAMAP" id="MF_01139">
    <property type="entry name" value="ISPT"/>
    <property type="match status" value="1"/>
</dbReference>
<dbReference type="AlphaFoldDB" id="A0A084IK12"/>
<dbReference type="EC" id="2.5.1.31" evidence="2"/>
<feature type="binding site" evidence="2">
    <location>
        <begin position="58"/>
        <end position="60"/>
    </location>
    <ligand>
        <name>substrate</name>
    </ligand>
</feature>
<evidence type="ECO:0000256" key="2">
    <source>
        <dbReference type="HAMAP-Rule" id="MF_01139"/>
    </source>
</evidence>
<feature type="binding site" evidence="2">
    <location>
        <position position="26"/>
    </location>
    <ligand>
        <name>substrate</name>
    </ligand>
</feature>
<feature type="binding site" evidence="2">
    <location>
        <position position="181"/>
    </location>
    <ligand>
        <name>substrate</name>
    </ligand>
</feature>
<dbReference type="Pfam" id="PF01255">
    <property type="entry name" value="Prenyltransf"/>
    <property type="match status" value="1"/>
</dbReference>
<comment type="caution">
    <text evidence="3">The sequence shown here is derived from an EMBL/GenBank/DDBJ whole genome shotgun (WGS) entry which is preliminary data.</text>
</comment>
<reference evidence="3 4" key="1">
    <citation type="submission" date="2013-03" db="EMBL/GenBank/DDBJ databases">
        <title>Salinisphaera hydrothermalis C41B8 Genome Sequencing.</title>
        <authorList>
            <person name="Li C."/>
            <person name="Lai Q."/>
            <person name="Shao Z."/>
        </authorList>
    </citation>
    <scope>NUCLEOTIDE SEQUENCE [LARGE SCALE GENOMIC DNA]</scope>
    <source>
        <strain evidence="3 4">C41B8</strain>
    </source>
</reference>
<sequence length="240" mass="26767">MSSTPKHVAVIMDGNGRWASGRGLPRAAGHRAGAKIAHEIVESASKAGVGTLTLFAFSSENWKRPRPEVRLLMDLLRRTIRKELASLDANNVRMHFIGDRTRFSAALANEMKAAEERTASNTGLRLLIAVDYGGRWDIVRRTRELAAACGRGELEADDITEEQFSEGLSLGPFGPPDLFIRTGGERRISNFLLWDLAYSELYFTDVLWPDFGPDRLYDALDWYAGRERRFGSLVAPAAQR</sequence>
<organism evidence="3 4">
    <name type="scientific">Salinisphaera hydrothermalis (strain C41B8)</name>
    <dbReference type="NCBI Taxonomy" id="1304275"/>
    <lineage>
        <taxon>Bacteria</taxon>
        <taxon>Pseudomonadati</taxon>
        <taxon>Pseudomonadota</taxon>
        <taxon>Gammaproteobacteria</taxon>
        <taxon>Salinisphaerales</taxon>
        <taxon>Salinisphaeraceae</taxon>
        <taxon>Salinisphaera</taxon>
    </lineage>
</organism>
<comment type="function">
    <text evidence="2">Catalyzes the sequential condensation of isopentenyl diphosphate (IPP) with (2E,6E)-farnesyl diphosphate (E,E-FPP) to yield (2Z,6Z,10Z,14Z,18Z,22Z,26Z,30Z,34E,38E)-undecaprenyl diphosphate (di-trans,octa-cis-UPP). UPP is the precursor of glycosyl carrier lipid in the biosynthesis of bacterial cell wall polysaccharide components such as peptidoglycan and lipopolysaccharide.</text>
</comment>
<dbReference type="GO" id="GO:0071555">
    <property type="term" value="P:cell wall organization"/>
    <property type="evidence" value="ECO:0007669"/>
    <property type="project" value="UniProtKB-KW"/>
</dbReference>
<accession>A0A084IK12</accession>
<dbReference type="EMBL" id="APNK01000018">
    <property type="protein sequence ID" value="KEZ77046.1"/>
    <property type="molecule type" value="Genomic_DNA"/>
</dbReference>
<comment type="cofactor">
    <cofactor evidence="2">
        <name>Mg(2+)</name>
        <dbReference type="ChEBI" id="CHEBI:18420"/>
    </cofactor>
    <text evidence="2">Binds 2 magnesium ions per subunit.</text>
</comment>
<keyword evidence="2" id="KW-0961">Cell wall biogenesis/degradation</keyword>
<dbReference type="InterPro" id="IPR001441">
    <property type="entry name" value="UPP_synth-like"/>
</dbReference>
<evidence type="ECO:0000313" key="3">
    <source>
        <dbReference type="EMBL" id="KEZ77046.1"/>
    </source>
</evidence>
<dbReference type="CDD" id="cd00475">
    <property type="entry name" value="Cis_IPPS"/>
    <property type="match status" value="1"/>
</dbReference>
<dbReference type="InterPro" id="IPR036424">
    <property type="entry name" value="UPP_synth-like_sf"/>
</dbReference>
<dbReference type="PANTHER" id="PTHR10291:SF0">
    <property type="entry name" value="DEHYDRODOLICHYL DIPHOSPHATE SYNTHASE 2"/>
    <property type="match status" value="1"/>
</dbReference>
<dbReference type="GO" id="GO:0005829">
    <property type="term" value="C:cytosol"/>
    <property type="evidence" value="ECO:0007669"/>
    <property type="project" value="TreeGrafter"/>
</dbReference>
<feature type="active site" description="Proton acceptor" evidence="2">
    <location>
        <position position="61"/>
    </location>
</feature>
<comment type="catalytic activity">
    <reaction evidence="2">
        <text>8 isopentenyl diphosphate + (2E,6E)-farnesyl diphosphate = di-trans,octa-cis-undecaprenyl diphosphate + 8 diphosphate</text>
        <dbReference type="Rhea" id="RHEA:27551"/>
        <dbReference type="ChEBI" id="CHEBI:33019"/>
        <dbReference type="ChEBI" id="CHEBI:58405"/>
        <dbReference type="ChEBI" id="CHEBI:128769"/>
        <dbReference type="ChEBI" id="CHEBI:175763"/>
        <dbReference type="EC" id="2.5.1.31"/>
    </reaction>
</comment>
<comment type="subunit">
    <text evidence="2">Homodimer.</text>
</comment>
<name>A0A084IK12_SALHC</name>
<dbReference type="GO" id="GO:0000287">
    <property type="term" value="F:magnesium ion binding"/>
    <property type="evidence" value="ECO:0007669"/>
    <property type="project" value="UniProtKB-UniRule"/>
</dbReference>
<feature type="binding site" evidence="2">
    <location>
        <position position="200"/>
    </location>
    <ligand>
        <name>Mg(2+)</name>
        <dbReference type="ChEBI" id="CHEBI:18420"/>
    </ligand>
</feature>
<feature type="binding site" evidence="2">
    <location>
        <begin position="187"/>
        <end position="189"/>
    </location>
    <ligand>
        <name>substrate</name>
    </ligand>
</feature>